<dbReference type="InterPro" id="IPR000276">
    <property type="entry name" value="GPCR_Rhodpsn"/>
</dbReference>
<keyword evidence="8 9" id="KW-0807">Transducer</keyword>
<dbReference type="SMART" id="SM01381">
    <property type="entry name" value="7TM_GPCR_Srsx"/>
    <property type="match status" value="1"/>
</dbReference>
<evidence type="ECO:0000256" key="2">
    <source>
        <dbReference type="ARBA" id="ARBA00010663"/>
    </source>
</evidence>
<dbReference type="InterPro" id="IPR017452">
    <property type="entry name" value="GPCR_Rhodpsn_7TM"/>
</dbReference>
<evidence type="ECO:0000256" key="7">
    <source>
        <dbReference type="ARBA" id="ARBA00023170"/>
    </source>
</evidence>
<feature type="transmembrane region" description="Helical" evidence="11">
    <location>
        <begin position="169"/>
        <end position="192"/>
    </location>
</feature>
<evidence type="ECO:0000313" key="14">
    <source>
        <dbReference type="Proteomes" id="UP000271974"/>
    </source>
</evidence>
<evidence type="ECO:0000256" key="10">
    <source>
        <dbReference type="SAM" id="MobiDB-lite"/>
    </source>
</evidence>
<dbReference type="CDD" id="cd15203">
    <property type="entry name" value="7tmA_NPYR-like"/>
    <property type="match status" value="1"/>
</dbReference>
<dbReference type="STRING" id="188477.A0A433UAT7"/>
<dbReference type="PROSITE" id="PS00237">
    <property type="entry name" value="G_PROTEIN_RECEP_F1_1"/>
    <property type="match status" value="1"/>
</dbReference>
<feature type="domain" description="G-protein coupled receptors family 1 profile" evidence="12">
    <location>
        <begin position="73"/>
        <end position="344"/>
    </location>
</feature>
<dbReference type="OrthoDB" id="9046662at2759"/>
<dbReference type="EMBL" id="RQTK01000022">
    <property type="protein sequence ID" value="RUS90908.1"/>
    <property type="molecule type" value="Genomic_DNA"/>
</dbReference>
<dbReference type="GO" id="GO:0016020">
    <property type="term" value="C:membrane"/>
    <property type="evidence" value="ECO:0007669"/>
    <property type="project" value="UniProtKB-SubCell"/>
</dbReference>
<evidence type="ECO:0000256" key="9">
    <source>
        <dbReference type="RuleBase" id="RU000688"/>
    </source>
</evidence>
<organism evidence="13 14">
    <name type="scientific">Elysia chlorotica</name>
    <name type="common">Eastern emerald elysia</name>
    <name type="synonym">Sea slug</name>
    <dbReference type="NCBI Taxonomy" id="188477"/>
    <lineage>
        <taxon>Eukaryota</taxon>
        <taxon>Metazoa</taxon>
        <taxon>Spiralia</taxon>
        <taxon>Lophotrochozoa</taxon>
        <taxon>Mollusca</taxon>
        <taxon>Gastropoda</taxon>
        <taxon>Heterobranchia</taxon>
        <taxon>Euthyneura</taxon>
        <taxon>Panpulmonata</taxon>
        <taxon>Sacoglossa</taxon>
        <taxon>Placobranchoidea</taxon>
        <taxon>Plakobranchidae</taxon>
        <taxon>Elysia</taxon>
    </lineage>
</organism>
<evidence type="ECO:0000256" key="5">
    <source>
        <dbReference type="ARBA" id="ARBA00023040"/>
    </source>
</evidence>
<evidence type="ECO:0000313" key="13">
    <source>
        <dbReference type="EMBL" id="RUS90908.1"/>
    </source>
</evidence>
<name>A0A433UAT7_ELYCH</name>
<evidence type="ECO:0000256" key="1">
    <source>
        <dbReference type="ARBA" id="ARBA00004141"/>
    </source>
</evidence>
<reference evidence="13 14" key="1">
    <citation type="submission" date="2019-01" db="EMBL/GenBank/DDBJ databases">
        <title>A draft genome assembly of the solar-powered sea slug Elysia chlorotica.</title>
        <authorList>
            <person name="Cai H."/>
            <person name="Li Q."/>
            <person name="Fang X."/>
            <person name="Li J."/>
            <person name="Curtis N.E."/>
            <person name="Altenburger A."/>
            <person name="Shibata T."/>
            <person name="Feng M."/>
            <person name="Maeda T."/>
            <person name="Schwartz J.A."/>
            <person name="Shigenobu S."/>
            <person name="Lundholm N."/>
            <person name="Nishiyama T."/>
            <person name="Yang H."/>
            <person name="Hasebe M."/>
            <person name="Li S."/>
            <person name="Pierce S.K."/>
            <person name="Wang J."/>
        </authorList>
    </citation>
    <scope>NUCLEOTIDE SEQUENCE [LARGE SCALE GENOMIC DNA]</scope>
    <source>
        <strain evidence="13">EC2010</strain>
        <tissue evidence="13">Whole organism of an adult</tissue>
    </source>
</reference>
<evidence type="ECO:0000256" key="3">
    <source>
        <dbReference type="ARBA" id="ARBA00022692"/>
    </source>
</evidence>
<accession>A0A433UAT7</accession>
<dbReference type="Gene3D" id="1.20.1070.10">
    <property type="entry name" value="Rhodopsin 7-helix transmembrane proteins"/>
    <property type="match status" value="1"/>
</dbReference>
<dbReference type="GO" id="GO:0004983">
    <property type="term" value="F:neuropeptide Y receptor activity"/>
    <property type="evidence" value="ECO:0007669"/>
    <property type="project" value="InterPro"/>
</dbReference>
<evidence type="ECO:0000259" key="12">
    <source>
        <dbReference type="PROSITE" id="PS50262"/>
    </source>
</evidence>
<feature type="transmembrane region" description="Helical" evidence="11">
    <location>
        <begin position="58"/>
        <end position="82"/>
    </location>
</feature>
<dbReference type="InterPro" id="IPR000611">
    <property type="entry name" value="NPY_rcpt"/>
</dbReference>
<dbReference type="PRINTS" id="PR00237">
    <property type="entry name" value="GPCRRHODOPSN"/>
</dbReference>
<keyword evidence="5 9" id="KW-0297">G-protein coupled receptor</keyword>
<evidence type="ECO:0000256" key="4">
    <source>
        <dbReference type="ARBA" id="ARBA00022989"/>
    </source>
</evidence>
<dbReference type="Proteomes" id="UP000271974">
    <property type="component" value="Unassembled WGS sequence"/>
</dbReference>
<gene>
    <name evidence="13" type="ORF">EGW08_001305</name>
</gene>
<feature type="transmembrane region" description="Helical" evidence="11">
    <location>
        <begin position="138"/>
        <end position="157"/>
    </location>
</feature>
<evidence type="ECO:0000256" key="11">
    <source>
        <dbReference type="SAM" id="Phobius"/>
    </source>
</evidence>
<keyword evidence="7 9" id="KW-0675">Receptor</keyword>
<sequence length="420" mass="47139">MSELNLEAGMPPYSVDSNGSMNESSGSGGGLPLSDDILRQIIDASMNTRHFDPVTETVLVLCYAVLITFGAMGNGLVIFVVLRKPTMRTPRNIFIINLAISDFTLCLFTQPLNLYLLLSQKWSLGEFMCKFVTMAQGTNLFVSTISITAIALDRFQVIVYPTKDSMKKLGAAIALISIWLISFLIASPTLLFSVVHKNKVIEEISNIYRYICMEDVSMEVEKRAYSVAQMVVQYVFPFFILSVAHLRICNKLRYRMVAQNAPSAASTSFQRKKNERRSRRKRKTNMLLAGIALVFALSWLPLNIFNLLTDFKGSYFRGRIDMRLAYVICHMLVLCSGCLNPVLYGWLNDNFRTEFVNILCCPCCKIGHNRLKRFFCCSRQASGVPAITLTKVGNGQSMILDEGIGNGKSESLTLQYQTQT</sequence>
<protein>
    <recommendedName>
        <fullName evidence="12">G-protein coupled receptors family 1 profile domain-containing protein</fullName>
    </recommendedName>
</protein>
<evidence type="ECO:0000256" key="8">
    <source>
        <dbReference type="ARBA" id="ARBA00023224"/>
    </source>
</evidence>
<dbReference type="Pfam" id="PF00001">
    <property type="entry name" value="7tm_1"/>
    <property type="match status" value="1"/>
</dbReference>
<feature type="region of interest" description="Disordered" evidence="10">
    <location>
        <begin position="1"/>
        <end position="30"/>
    </location>
</feature>
<keyword evidence="3 9" id="KW-0812">Transmembrane</keyword>
<dbReference type="PRINTS" id="PR01012">
    <property type="entry name" value="NRPEPTIDEYR"/>
</dbReference>
<feature type="transmembrane region" description="Helical" evidence="11">
    <location>
        <begin position="224"/>
        <end position="246"/>
    </location>
</feature>
<dbReference type="SUPFAM" id="SSF81321">
    <property type="entry name" value="Family A G protein-coupled receptor-like"/>
    <property type="match status" value="1"/>
</dbReference>
<dbReference type="PROSITE" id="PS50262">
    <property type="entry name" value="G_PROTEIN_RECEP_F1_2"/>
    <property type="match status" value="1"/>
</dbReference>
<feature type="transmembrane region" description="Helical" evidence="11">
    <location>
        <begin position="94"/>
        <end position="118"/>
    </location>
</feature>
<comment type="subcellular location">
    <subcellularLocation>
        <location evidence="1">Membrane</location>
        <topology evidence="1">Multi-pass membrane protein</topology>
    </subcellularLocation>
</comment>
<feature type="transmembrane region" description="Helical" evidence="11">
    <location>
        <begin position="324"/>
        <end position="347"/>
    </location>
</feature>
<evidence type="ECO:0000256" key="6">
    <source>
        <dbReference type="ARBA" id="ARBA00023136"/>
    </source>
</evidence>
<comment type="similarity">
    <text evidence="2 9">Belongs to the G-protein coupled receptor 1 family.</text>
</comment>
<keyword evidence="14" id="KW-1185">Reference proteome</keyword>
<proteinExistence type="inferred from homology"/>
<feature type="transmembrane region" description="Helical" evidence="11">
    <location>
        <begin position="286"/>
        <end position="304"/>
    </location>
</feature>
<dbReference type="PANTHER" id="PTHR24235:SF12">
    <property type="entry name" value="G-PROTEIN COUPLED RECEPTORS FAMILY 1 PROFILE DOMAIN-CONTAINING PROTEIN"/>
    <property type="match status" value="1"/>
</dbReference>
<dbReference type="PANTHER" id="PTHR24235">
    <property type="entry name" value="NEUROPEPTIDE Y RECEPTOR"/>
    <property type="match status" value="1"/>
</dbReference>
<comment type="caution">
    <text evidence="13">The sequence shown here is derived from an EMBL/GenBank/DDBJ whole genome shotgun (WGS) entry which is preliminary data.</text>
</comment>
<keyword evidence="6 11" id="KW-0472">Membrane</keyword>
<keyword evidence="4 11" id="KW-1133">Transmembrane helix</keyword>
<dbReference type="AlphaFoldDB" id="A0A433UAT7"/>